<dbReference type="InterPro" id="IPR036390">
    <property type="entry name" value="WH_DNA-bd_sf"/>
</dbReference>
<dbReference type="AlphaFoldDB" id="A0A917ZAY6"/>
<reference evidence="3" key="2">
    <citation type="submission" date="2020-09" db="EMBL/GenBank/DDBJ databases">
        <authorList>
            <person name="Sun Q."/>
            <person name="Zhou Y."/>
        </authorList>
    </citation>
    <scope>NUCLEOTIDE SEQUENCE</scope>
    <source>
        <strain evidence="3">CGMCC 4.7368</strain>
    </source>
</reference>
<keyword evidence="4" id="KW-1185">Reference proteome</keyword>
<name>A0A917ZAY6_9ACTN</name>
<protein>
    <submittedName>
        <fullName evidence="3">Transcriptional regulator</fullName>
    </submittedName>
</protein>
<proteinExistence type="predicted"/>
<accession>A0A917ZAY6</accession>
<dbReference type="InterPro" id="IPR002831">
    <property type="entry name" value="Tscrpt_reg_TrmB_N"/>
</dbReference>
<feature type="compositionally biased region" description="Basic residues" evidence="1">
    <location>
        <begin position="297"/>
        <end position="310"/>
    </location>
</feature>
<dbReference type="EMBL" id="BMNH01000030">
    <property type="protein sequence ID" value="GGO79866.1"/>
    <property type="molecule type" value="Genomic_DNA"/>
</dbReference>
<dbReference type="Proteomes" id="UP000646523">
    <property type="component" value="Unassembled WGS sequence"/>
</dbReference>
<feature type="region of interest" description="Disordered" evidence="1">
    <location>
        <begin position="280"/>
        <end position="310"/>
    </location>
</feature>
<dbReference type="SUPFAM" id="SSF46785">
    <property type="entry name" value="Winged helix' DNA-binding domain"/>
    <property type="match status" value="1"/>
</dbReference>
<organism evidence="3 4">
    <name type="scientific">Nonomuraea cavernae</name>
    <dbReference type="NCBI Taxonomy" id="2045107"/>
    <lineage>
        <taxon>Bacteria</taxon>
        <taxon>Bacillati</taxon>
        <taxon>Actinomycetota</taxon>
        <taxon>Actinomycetes</taxon>
        <taxon>Streptosporangiales</taxon>
        <taxon>Streptosporangiaceae</taxon>
        <taxon>Nonomuraea</taxon>
    </lineage>
</organism>
<evidence type="ECO:0000259" key="2">
    <source>
        <dbReference type="Pfam" id="PF01978"/>
    </source>
</evidence>
<dbReference type="CDD" id="cd09124">
    <property type="entry name" value="PLDc_like_TrmB_middle"/>
    <property type="match status" value="1"/>
</dbReference>
<gene>
    <name evidence="3" type="ORF">GCM10012289_65180</name>
</gene>
<dbReference type="PANTHER" id="PTHR34293">
    <property type="entry name" value="HTH-TYPE TRANSCRIPTIONAL REGULATOR TRMBL2"/>
    <property type="match status" value="1"/>
</dbReference>
<feature type="domain" description="Transcription regulator TrmB N-terminal" evidence="2">
    <location>
        <begin position="10"/>
        <end position="79"/>
    </location>
</feature>
<sequence>MSTEGIIERLQVLGMSGYEAKAYLALVAAGEPLNGYEVAKRSGVPRSTVYETLGKLTASGAIYEVRTREDAVSYLPLPPKSLLDRLGRHYESTLDSLRESLPGIAAPPRLHLIHNLTGREALLERAGDIVAGAQRDLFLSLWPEENNPLDPLIHDAHDRGVSVTVMSFAEEEDPSAIPRTYIHRLSPPPVVLENLGCRLFVAVGDRQECVIGGFVGADAWGIFSDNPAVVMVAVEYVRHDIALQLMAANFPEQDVSSFWSDDPDLSRLRSDHGFAAVALRGGRNGAKNGAGSDVPPVRKRASGRQGARRR</sequence>
<comment type="caution">
    <text evidence="3">The sequence shown here is derived from an EMBL/GenBank/DDBJ whole genome shotgun (WGS) entry which is preliminary data.</text>
</comment>
<evidence type="ECO:0000313" key="4">
    <source>
        <dbReference type="Proteomes" id="UP000646523"/>
    </source>
</evidence>
<dbReference type="Gene3D" id="1.10.10.10">
    <property type="entry name" value="Winged helix-like DNA-binding domain superfamily/Winged helix DNA-binding domain"/>
    <property type="match status" value="1"/>
</dbReference>
<dbReference type="InterPro" id="IPR036388">
    <property type="entry name" value="WH-like_DNA-bd_sf"/>
</dbReference>
<dbReference type="RefSeq" id="WP_189128056.1">
    <property type="nucleotide sequence ID" value="NZ_BMNH01000030.1"/>
</dbReference>
<dbReference type="Pfam" id="PF01978">
    <property type="entry name" value="TrmB"/>
    <property type="match status" value="1"/>
</dbReference>
<dbReference type="PANTHER" id="PTHR34293:SF1">
    <property type="entry name" value="HTH-TYPE TRANSCRIPTIONAL REGULATOR TRMBL2"/>
    <property type="match status" value="1"/>
</dbReference>
<evidence type="ECO:0000313" key="3">
    <source>
        <dbReference type="EMBL" id="GGO79866.1"/>
    </source>
</evidence>
<reference evidence="3" key="1">
    <citation type="journal article" date="2014" name="Int. J. Syst. Evol. Microbiol.">
        <title>Complete genome sequence of Corynebacterium casei LMG S-19264T (=DSM 44701T), isolated from a smear-ripened cheese.</title>
        <authorList>
            <consortium name="US DOE Joint Genome Institute (JGI-PGF)"/>
            <person name="Walter F."/>
            <person name="Albersmeier A."/>
            <person name="Kalinowski J."/>
            <person name="Ruckert C."/>
        </authorList>
    </citation>
    <scope>NUCLEOTIDE SEQUENCE</scope>
    <source>
        <strain evidence="3">CGMCC 4.7368</strain>
    </source>
</reference>
<dbReference type="InterPro" id="IPR051797">
    <property type="entry name" value="TrmB-like"/>
</dbReference>
<evidence type="ECO:0000256" key="1">
    <source>
        <dbReference type="SAM" id="MobiDB-lite"/>
    </source>
</evidence>